<dbReference type="InterPro" id="IPR004090">
    <property type="entry name" value="Chemotax_Me-accpt_rcpt"/>
</dbReference>
<dbReference type="Pfam" id="PF00015">
    <property type="entry name" value="MCPsignal"/>
    <property type="match status" value="1"/>
</dbReference>
<dbReference type="CDD" id="cd06225">
    <property type="entry name" value="HAMP"/>
    <property type="match status" value="1"/>
</dbReference>
<evidence type="ECO:0000313" key="8">
    <source>
        <dbReference type="EMBL" id="MFC4718270.1"/>
    </source>
</evidence>
<dbReference type="PANTHER" id="PTHR32089">
    <property type="entry name" value="METHYL-ACCEPTING CHEMOTAXIS PROTEIN MCPB"/>
    <property type="match status" value="1"/>
</dbReference>
<gene>
    <name evidence="8" type="ORF">ACFO5I_00600</name>
</gene>
<dbReference type="PANTHER" id="PTHR32089:SF112">
    <property type="entry name" value="LYSOZYME-LIKE PROTEIN-RELATED"/>
    <property type="match status" value="1"/>
</dbReference>
<keyword evidence="4" id="KW-0175">Coiled coil</keyword>
<dbReference type="RefSeq" id="WP_204654934.1">
    <property type="nucleotide sequence ID" value="NZ_JAFBFD010000045.1"/>
</dbReference>
<evidence type="ECO:0000313" key="9">
    <source>
        <dbReference type="Proteomes" id="UP001595969"/>
    </source>
</evidence>
<dbReference type="EMBL" id="JBHSGS010000005">
    <property type="protein sequence ID" value="MFC4718270.1"/>
    <property type="molecule type" value="Genomic_DNA"/>
</dbReference>
<sequence>MKKSISKKITRIVILIVFFSIALLGSINFYASYKQTLKAAGIELTGCANITTGIINAEELFKLTKDDSSVTPSVNEQLNWTVDHKPIFSTHYILSLDGKVLASDQHLKDIGLEIGSQVALPKEALTHLMQGHTYYTSLYVVNGEERQTGYAPLFKDHNPKNEVIAINAIDFDGQVIRERTWETNKGTLVVTVLLPIIAAFITFVLVKKMIQPIRFIQKQVENVANGDLTHPPLKIETNDELQALAQGVNTMVQSLKTLINEINQTGTTTTNNAQELSASAEVAHKAIQTMNTNINQTSDLILNQTNLTQQADQHLNQISTHLNQMDKTIQHSNEMAIHSYEHAQSGQKIVDQTLKQMQAIHENTGQVNDIIHSLNYKSREISQVISIITRISSQTNLLALNASIEAARAQEHGRGFLVVAEEIRELSVQTKEATQQVSTLINEIQLESKKSVEQATNSQKLVDEGITFINETNQAFNQIASTAQNTADQSKQLTNEIKEIKAKMRILVEEVHHVSQLAHQVNETSQQTGHVSAEQIRVMDEFVLVSRNLSIIADQLKQSIQQFQIK</sequence>
<evidence type="ECO:0000256" key="3">
    <source>
        <dbReference type="PROSITE-ProRule" id="PRU00284"/>
    </source>
</evidence>
<dbReference type="Proteomes" id="UP001595969">
    <property type="component" value="Unassembled WGS sequence"/>
</dbReference>
<evidence type="ECO:0000256" key="4">
    <source>
        <dbReference type="SAM" id="Coils"/>
    </source>
</evidence>
<evidence type="ECO:0000256" key="2">
    <source>
        <dbReference type="ARBA" id="ARBA00029447"/>
    </source>
</evidence>
<dbReference type="SUPFAM" id="SSF58104">
    <property type="entry name" value="Methyl-accepting chemotaxis protein (MCP) signaling domain"/>
    <property type="match status" value="1"/>
</dbReference>
<feature type="coiled-coil region" evidence="4">
    <location>
        <begin position="483"/>
        <end position="510"/>
    </location>
</feature>
<dbReference type="PRINTS" id="PR00260">
    <property type="entry name" value="CHEMTRNSDUCR"/>
</dbReference>
<dbReference type="InterPro" id="IPR004089">
    <property type="entry name" value="MCPsignal_dom"/>
</dbReference>
<evidence type="ECO:0000256" key="1">
    <source>
        <dbReference type="ARBA" id="ARBA00023224"/>
    </source>
</evidence>
<name>A0ABV9MRS7_9ENTE</name>
<dbReference type="CDD" id="cd11386">
    <property type="entry name" value="MCP_signal"/>
    <property type="match status" value="1"/>
</dbReference>
<dbReference type="Pfam" id="PF00672">
    <property type="entry name" value="HAMP"/>
    <property type="match status" value="1"/>
</dbReference>
<dbReference type="Gene3D" id="1.10.287.950">
    <property type="entry name" value="Methyl-accepting chemotaxis protein"/>
    <property type="match status" value="1"/>
</dbReference>
<dbReference type="SMART" id="SM00304">
    <property type="entry name" value="HAMP"/>
    <property type="match status" value="1"/>
</dbReference>
<keyword evidence="5" id="KW-0812">Transmembrane</keyword>
<comment type="similarity">
    <text evidence="2">Belongs to the methyl-accepting chemotaxis (MCP) protein family.</text>
</comment>
<evidence type="ECO:0000259" key="7">
    <source>
        <dbReference type="PROSITE" id="PS50885"/>
    </source>
</evidence>
<comment type="caution">
    <text evidence="8">The sequence shown here is derived from an EMBL/GenBank/DDBJ whole genome shotgun (WGS) entry which is preliminary data.</text>
</comment>
<reference evidence="9" key="1">
    <citation type="journal article" date="2019" name="Int. J. Syst. Evol. Microbiol.">
        <title>The Global Catalogue of Microorganisms (GCM) 10K type strain sequencing project: providing services to taxonomists for standard genome sequencing and annotation.</title>
        <authorList>
            <consortium name="The Broad Institute Genomics Platform"/>
            <consortium name="The Broad Institute Genome Sequencing Center for Infectious Disease"/>
            <person name="Wu L."/>
            <person name="Ma J."/>
        </authorList>
    </citation>
    <scope>NUCLEOTIDE SEQUENCE [LARGE SCALE GENOMIC DNA]</scope>
    <source>
        <strain evidence="9">CGMCC 1.19032</strain>
    </source>
</reference>
<keyword evidence="5" id="KW-0472">Membrane</keyword>
<accession>A0ABV9MRS7</accession>
<feature type="domain" description="Methyl-accepting transducer" evidence="6">
    <location>
        <begin position="279"/>
        <end position="515"/>
    </location>
</feature>
<dbReference type="InterPro" id="IPR003660">
    <property type="entry name" value="HAMP_dom"/>
</dbReference>
<keyword evidence="9" id="KW-1185">Reference proteome</keyword>
<feature type="transmembrane region" description="Helical" evidence="5">
    <location>
        <begin position="12"/>
        <end position="31"/>
    </location>
</feature>
<keyword evidence="5" id="KW-1133">Transmembrane helix</keyword>
<dbReference type="PROSITE" id="PS50885">
    <property type="entry name" value="HAMP"/>
    <property type="match status" value="1"/>
</dbReference>
<protein>
    <submittedName>
        <fullName evidence="8">Methyl-accepting chemotaxis protein</fullName>
    </submittedName>
</protein>
<evidence type="ECO:0000256" key="5">
    <source>
        <dbReference type="SAM" id="Phobius"/>
    </source>
</evidence>
<organism evidence="8 9">
    <name type="scientific">Enterococcus lemanii</name>
    <dbReference type="NCBI Taxonomy" id="1159752"/>
    <lineage>
        <taxon>Bacteria</taxon>
        <taxon>Bacillati</taxon>
        <taxon>Bacillota</taxon>
        <taxon>Bacilli</taxon>
        <taxon>Lactobacillales</taxon>
        <taxon>Enterococcaceae</taxon>
        <taxon>Enterococcus</taxon>
    </lineage>
</organism>
<dbReference type="Gene3D" id="6.10.340.10">
    <property type="match status" value="1"/>
</dbReference>
<evidence type="ECO:0000259" key="6">
    <source>
        <dbReference type="PROSITE" id="PS50111"/>
    </source>
</evidence>
<proteinExistence type="inferred from homology"/>
<keyword evidence="1 3" id="KW-0807">Transducer</keyword>
<dbReference type="PROSITE" id="PS50111">
    <property type="entry name" value="CHEMOTAXIS_TRANSDUC_2"/>
    <property type="match status" value="1"/>
</dbReference>
<dbReference type="SMART" id="SM00283">
    <property type="entry name" value="MA"/>
    <property type="match status" value="1"/>
</dbReference>
<feature type="domain" description="HAMP" evidence="7">
    <location>
        <begin position="207"/>
        <end position="260"/>
    </location>
</feature>
<feature type="transmembrane region" description="Helical" evidence="5">
    <location>
        <begin position="186"/>
        <end position="206"/>
    </location>
</feature>